<keyword evidence="3" id="KW-1185">Reference proteome</keyword>
<proteinExistence type="predicted"/>
<dbReference type="PANTHER" id="PTHR12843">
    <property type="entry name" value="PROTEIN-LYSINE N-METHYLTRANSFERASE METTL10"/>
    <property type="match status" value="1"/>
</dbReference>
<evidence type="ECO:0000259" key="1">
    <source>
        <dbReference type="Pfam" id="PF13649"/>
    </source>
</evidence>
<gene>
    <name evidence="2" type="ORF">SAMN03097708_02538</name>
</gene>
<dbReference type="Proteomes" id="UP000199648">
    <property type="component" value="Unassembled WGS sequence"/>
</dbReference>
<accession>A0A1G5QQB1</accession>
<dbReference type="OrthoDB" id="9788660at2"/>
<feature type="domain" description="Methyltransferase" evidence="1">
    <location>
        <begin position="48"/>
        <end position="143"/>
    </location>
</feature>
<dbReference type="EMBL" id="FMWD01000007">
    <property type="protein sequence ID" value="SCZ63720.1"/>
    <property type="molecule type" value="Genomic_DNA"/>
</dbReference>
<evidence type="ECO:0000313" key="2">
    <source>
        <dbReference type="EMBL" id="SCZ63720.1"/>
    </source>
</evidence>
<dbReference type="STRING" id="415747.SAMN03097708_02538"/>
<dbReference type="SUPFAM" id="SSF53335">
    <property type="entry name" value="S-adenosyl-L-methionine-dependent methyltransferases"/>
    <property type="match status" value="1"/>
</dbReference>
<dbReference type="Pfam" id="PF13649">
    <property type="entry name" value="Methyltransf_25"/>
    <property type="match status" value="1"/>
</dbReference>
<protein>
    <recommendedName>
        <fullName evidence="1">Methyltransferase domain-containing protein</fullName>
    </recommendedName>
</protein>
<evidence type="ECO:0000313" key="3">
    <source>
        <dbReference type="Proteomes" id="UP000199648"/>
    </source>
</evidence>
<sequence length="208" mass="23499">MDEGFDRKAHWEEVYRSKSDREVSWFQPDPRLSLELIAATGLGCDEPIIDVGGGASRLVDILLLNGYEDLSVLDVAGEALRSSQRRLGDLQTRVSWFEQDVTCFVPPRRFSVWHDRAVFHFLTEPADREAYRSVLGRAVRPGGQVIIAAFAPDGPERCSGLEVVRYAPDTLATELGQGFQLLEHRTEEHRTPAGKIQKFSYCRFVKPH</sequence>
<organism evidence="2 3">
    <name type="scientific">Thiohalomonas denitrificans</name>
    <dbReference type="NCBI Taxonomy" id="415747"/>
    <lineage>
        <taxon>Bacteria</taxon>
        <taxon>Pseudomonadati</taxon>
        <taxon>Pseudomonadota</taxon>
        <taxon>Gammaproteobacteria</taxon>
        <taxon>Thiohalomonadales</taxon>
        <taxon>Thiohalomonadaceae</taxon>
        <taxon>Thiohalomonas</taxon>
    </lineage>
</organism>
<name>A0A1G5QQB1_9GAMM</name>
<dbReference type="AlphaFoldDB" id="A0A1G5QQB1"/>
<dbReference type="RefSeq" id="WP_092997715.1">
    <property type="nucleotide sequence ID" value="NZ_FMWD01000007.1"/>
</dbReference>
<reference evidence="2 3" key="1">
    <citation type="submission" date="2016-10" db="EMBL/GenBank/DDBJ databases">
        <authorList>
            <person name="de Groot N.N."/>
        </authorList>
    </citation>
    <scope>NUCLEOTIDE SEQUENCE [LARGE SCALE GENOMIC DNA]</scope>
    <source>
        <strain evidence="2 3">HLD2</strain>
    </source>
</reference>
<dbReference type="InterPro" id="IPR029063">
    <property type="entry name" value="SAM-dependent_MTases_sf"/>
</dbReference>
<dbReference type="Gene3D" id="3.40.50.150">
    <property type="entry name" value="Vaccinia Virus protein VP39"/>
    <property type="match status" value="1"/>
</dbReference>
<dbReference type="InterPro" id="IPR041698">
    <property type="entry name" value="Methyltransf_25"/>
</dbReference>
<dbReference type="PANTHER" id="PTHR12843:SF5">
    <property type="entry name" value="EEF1A LYSINE METHYLTRANSFERASE 2"/>
    <property type="match status" value="1"/>
</dbReference>